<dbReference type="Proteomes" id="UP000283530">
    <property type="component" value="Unassembled WGS sequence"/>
</dbReference>
<feature type="repeat" description="Pumilio" evidence="4">
    <location>
        <begin position="694"/>
        <end position="730"/>
    </location>
</feature>
<protein>
    <submittedName>
        <fullName evidence="9">Zinc finger protein</fullName>
    </submittedName>
</protein>
<dbReference type="EMBL" id="QPKB01000003">
    <property type="protein sequence ID" value="RWR80407.1"/>
    <property type="molecule type" value="Genomic_DNA"/>
</dbReference>
<dbReference type="InterPro" id="IPR016024">
    <property type="entry name" value="ARM-type_fold"/>
</dbReference>
<comment type="caution">
    <text evidence="9">The sequence shown here is derived from an EMBL/GenBank/DDBJ whole genome shotgun (WGS) entry which is preliminary data.</text>
</comment>
<dbReference type="SMART" id="SM00025">
    <property type="entry name" value="Pumilio"/>
    <property type="match status" value="8"/>
</dbReference>
<feature type="repeat" description="Pumilio" evidence="4">
    <location>
        <begin position="619"/>
        <end position="658"/>
    </location>
</feature>
<evidence type="ECO:0000256" key="6">
    <source>
        <dbReference type="SAM" id="MobiDB-lite"/>
    </source>
</evidence>
<feature type="repeat" description="Pumilio" evidence="4">
    <location>
        <begin position="731"/>
        <end position="766"/>
    </location>
</feature>
<dbReference type="GO" id="GO:0006417">
    <property type="term" value="P:regulation of translation"/>
    <property type="evidence" value="ECO:0007669"/>
    <property type="project" value="UniProtKB-KW"/>
</dbReference>
<dbReference type="AlphaFoldDB" id="A0A443NPI3"/>
<organism evidence="9 10">
    <name type="scientific">Cinnamomum micranthum f. kanehirae</name>
    <dbReference type="NCBI Taxonomy" id="337451"/>
    <lineage>
        <taxon>Eukaryota</taxon>
        <taxon>Viridiplantae</taxon>
        <taxon>Streptophyta</taxon>
        <taxon>Embryophyta</taxon>
        <taxon>Tracheophyta</taxon>
        <taxon>Spermatophyta</taxon>
        <taxon>Magnoliopsida</taxon>
        <taxon>Magnoliidae</taxon>
        <taxon>Laurales</taxon>
        <taxon>Lauraceae</taxon>
        <taxon>Cinnamomum</taxon>
    </lineage>
</organism>
<keyword evidence="10" id="KW-1185">Reference proteome</keyword>
<feature type="repeat" description="Pumilio" evidence="4">
    <location>
        <begin position="803"/>
        <end position="840"/>
    </location>
</feature>
<evidence type="ECO:0000259" key="8">
    <source>
        <dbReference type="PROSITE" id="PS50303"/>
    </source>
</evidence>
<dbReference type="InterPro" id="IPR011989">
    <property type="entry name" value="ARM-like"/>
</dbReference>
<dbReference type="PANTHER" id="PTHR12537:SF147">
    <property type="entry name" value="PUMILIO HOMOLOG 12"/>
    <property type="match status" value="1"/>
</dbReference>
<keyword evidence="5" id="KW-0479">Metal-binding</keyword>
<evidence type="ECO:0000313" key="9">
    <source>
        <dbReference type="EMBL" id="RWR80407.1"/>
    </source>
</evidence>
<feature type="zinc finger region" description="C3H1-type" evidence="5">
    <location>
        <begin position="401"/>
        <end position="428"/>
    </location>
</feature>
<reference evidence="9 10" key="1">
    <citation type="journal article" date="2019" name="Nat. Plants">
        <title>Stout camphor tree genome fills gaps in understanding of flowering plant genome evolution.</title>
        <authorList>
            <person name="Chaw S.M."/>
            <person name="Liu Y.C."/>
            <person name="Wu Y.W."/>
            <person name="Wang H.Y."/>
            <person name="Lin C.I."/>
            <person name="Wu C.S."/>
            <person name="Ke H.M."/>
            <person name="Chang L.Y."/>
            <person name="Hsu C.Y."/>
            <person name="Yang H.T."/>
            <person name="Sudianto E."/>
            <person name="Hsu M.H."/>
            <person name="Wu K.P."/>
            <person name="Wang L.N."/>
            <person name="Leebens-Mack J.H."/>
            <person name="Tsai I.J."/>
        </authorList>
    </citation>
    <scope>NUCLEOTIDE SEQUENCE [LARGE SCALE GENOMIC DNA]</scope>
    <source>
        <strain evidence="10">cv. Chaw 1501</strain>
        <tissue evidence="9">Young leaves</tissue>
    </source>
</reference>
<dbReference type="Gene3D" id="1.25.10.10">
    <property type="entry name" value="Leucine-rich Repeat Variant"/>
    <property type="match status" value="1"/>
</dbReference>
<dbReference type="InterPro" id="IPR001313">
    <property type="entry name" value="Pumilio_RNA-bd_rpt"/>
</dbReference>
<evidence type="ECO:0000256" key="2">
    <source>
        <dbReference type="ARBA" id="ARBA00022845"/>
    </source>
</evidence>
<keyword evidence="2" id="KW-0810">Translation regulation</keyword>
<feature type="region of interest" description="Disordered" evidence="6">
    <location>
        <begin position="511"/>
        <end position="530"/>
    </location>
</feature>
<evidence type="ECO:0000256" key="1">
    <source>
        <dbReference type="ARBA" id="ARBA00022737"/>
    </source>
</evidence>
<evidence type="ECO:0000256" key="3">
    <source>
        <dbReference type="ARBA" id="ARBA00058490"/>
    </source>
</evidence>
<feature type="repeat" description="Pumilio" evidence="4">
    <location>
        <begin position="767"/>
        <end position="802"/>
    </location>
</feature>
<dbReference type="FunFam" id="1.25.10.10:FF:000237">
    <property type="entry name" value="Pumilio homolog 9"/>
    <property type="match status" value="1"/>
</dbReference>
<dbReference type="InterPro" id="IPR033712">
    <property type="entry name" value="Pumilio_RNA-bd"/>
</dbReference>
<accession>A0A443NPI3</accession>
<sequence length="866" mass="95555">MEGGGTEPDFDEIERLLGEIPNVTSGNTHPNESGLAASSTDLKMIPLEKGNGKSSPSGGFTDFYRGHQQGKQGSNPAFYSSLTFQRPTSMNSFTSPFNQRLHSDGSPDKVKISEQNEYKTPIADINQVESNLPDDQSLTSAFAGMSFKEGGEMESTAPGLVKYKTSPDCAILVDGQYSNSLANSLLGLDSIGTVVSRTPNMLNSVNLVNPTSKFYPPFANVNGIGKFNGEMNSRESEMKMQIRGPIESFPSDIRGEQLQSLPVYPGAMPYPSGMHAPPMLTKGPVPGIDFAVPAFQQQYYLDAQSPYIQAQQPQQHLNGSHIAWRHMEEEQLCRMPQYFYLPQLQNHESELHPVQATTNLVMGSMTKGPRQTYPEMPITNQESFWNSNAVPVGFNQSDLTLAGSGLCHYHAQGLCGGGESCPYAHGQKHTSATSSLTFRSAAISCKEFQGVHVLDKGVRQMFPEKILTRSHGLNSLKAIKPGNISGHESQNHVISNGRAFSNGHFPSLSNTTPFQLDGGSSRDSSPDNVDFRNTLRLQNQKYNSVDEVVGRIYLMAKDQHGCRFLQRKFTEGSSEDVQKIFVEIIGHIVELMIDPFGNYLVQKLLEVCDEDQRMQILQVVTRKSGDLIRISCDMHGTRAVQKVIETLKTPEQISMVVSSLKPGIVMLIKDMNGNHVAQRCLSYLLPEYSEFLFEAATAHCVDLATDRHGCCVLQKCLQHSGGEQKHRLISEITSNALLLSQDPFGNYVVQYIIDQGVPWATDNVLDQLEGNYGYLSMQKYSSNVVEKCLKFSGDEQRARIIRELIDNSQLGQILQDPYGNYVVQSALAESKGAIHAAFVEAIRPHVPALRSSPYGKKVLSCNSLKK</sequence>
<evidence type="ECO:0000313" key="10">
    <source>
        <dbReference type="Proteomes" id="UP000283530"/>
    </source>
</evidence>
<dbReference type="GO" id="GO:0003729">
    <property type="term" value="F:mRNA binding"/>
    <property type="evidence" value="ECO:0007669"/>
    <property type="project" value="TreeGrafter"/>
</dbReference>
<dbReference type="PROSITE" id="PS50303">
    <property type="entry name" value="PUM_HD"/>
    <property type="match status" value="1"/>
</dbReference>
<name>A0A443NPI3_9MAGN</name>
<proteinExistence type="predicted"/>
<evidence type="ECO:0000256" key="4">
    <source>
        <dbReference type="PROSITE-ProRule" id="PRU00317"/>
    </source>
</evidence>
<keyword evidence="1" id="KW-0677">Repeat</keyword>
<dbReference type="Pfam" id="PF00806">
    <property type="entry name" value="PUF"/>
    <property type="match status" value="8"/>
</dbReference>
<dbReference type="GO" id="GO:0005737">
    <property type="term" value="C:cytoplasm"/>
    <property type="evidence" value="ECO:0007669"/>
    <property type="project" value="TreeGrafter"/>
</dbReference>
<dbReference type="PANTHER" id="PTHR12537">
    <property type="entry name" value="RNA BINDING PROTEIN PUMILIO-RELATED"/>
    <property type="match status" value="1"/>
</dbReference>
<keyword evidence="5" id="KW-0862">Zinc</keyword>
<feature type="domain" description="PUM-HD" evidence="8">
    <location>
        <begin position="523"/>
        <end position="866"/>
    </location>
</feature>
<dbReference type="GO" id="GO:0008270">
    <property type="term" value="F:zinc ion binding"/>
    <property type="evidence" value="ECO:0007669"/>
    <property type="project" value="UniProtKB-KW"/>
</dbReference>
<dbReference type="InterPro" id="IPR033133">
    <property type="entry name" value="PUM-HD"/>
</dbReference>
<keyword evidence="5" id="KW-0863">Zinc-finger</keyword>
<dbReference type="STRING" id="337451.A0A443NPI3"/>
<dbReference type="PROSITE" id="PS50302">
    <property type="entry name" value="PUM"/>
    <property type="match status" value="7"/>
</dbReference>
<dbReference type="OrthoDB" id="668540at2759"/>
<gene>
    <name evidence="9" type="ORF">CKAN_00904200</name>
</gene>
<feature type="repeat" description="Pumilio" evidence="4">
    <location>
        <begin position="583"/>
        <end position="618"/>
    </location>
</feature>
<dbReference type="PROSITE" id="PS50103">
    <property type="entry name" value="ZF_C3H1"/>
    <property type="match status" value="1"/>
</dbReference>
<comment type="function">
    <text evidence="3">Sequence-specific RNA-binding protein that regulates translation and mRNA stability by binding the 3'-UTR of target mRNAs.</text>
</comment>
<dbReference type="InterPro" id="IPR000571">
    <property type="entry name" value="Znf_CCCH"/>
</dbReference>
<feature type="repeat" description="Pumilio" evidence="4">
    <location>
        <begin position="547"/>
        <end position="582"/>
    </location>
</feature>
<dbReference type="SUPFAM" id="SSF48371">
    <property type="entry name" value="ARM repeat"/>
    <property type="match status" value="1"/>
</dbReference>
<dbReference type="CDD" id="cd07920">
    <property type="entry name" value="Pumilio"/>
    <property type="match status" value="1"/>
</dbReference>
<feature type="domain" description="C3H1-type" evidence="7">
    <location>
        <begin position="401"/>
        <end position="428"/>
    </location>
</feature>
<evidence type="ECO:0000256" key="5">
    <source>
        <dbReference type="PROSITE-ProRule" id="PRU00723"/>
    </source>
</evidence>
<evidence type="ECO:0000259" key="7">
    <source>
        <dbReference type="PROSITE" id="PS50103"/>
    </source>
</evidence>